<reference evidence="4 5" key="1">
    <citation type="submission" date="2021-02" db="EMBL/GenBank/DDBJ databases">
        <title>Plant Genome Project.</title>
        <authorList>
            <person name="Zhang R.-G."/>
        </authorList>
    </citation>
    <scope>NUCLEOTIDE SEQUENCE [LARGE SCALE GENOMIC DNA]</scope>
    <source>
        <tissue evidence="4">Leaves</tissue>
    </source>
</reference>
<keyword evidence="1" id="KW-0863">Zinc-finger</keyword>
<organism evidence="4 5">
    <name type="scientific">Xanthoceras sorbifolium</name>
    <dbReference type="NCBI Taxonomy" id="99658"/>
    <lineage>
        <taxon>Eukaryota</taxon>
        <taxon>Viridiplantae</taxon>
        <taxon>Streptophyta</taxon>
        <taxon>Embryophyta</taxon>
        <taxon>Tracheophyta</taxon>
        <taxon>Spermatophyta</taxon>
        <taxon>Magnoliopsida</taxon>
        <taxon>eudicotyledons</taxon>
        <taxon>Gunneridae</taxon>
        <taxon>Pentapetalae</taxon>
        <taxon>rosids</taxon>
        <taxon>malvids</taxon>
        <taxon>Sapindales</taxon>
        <taxon>Sapindaceae</taxon>
        <taxon>Xanthoceroideae</taxon>
        <taxon>Xanthoceras</taxon>
    </lineage>
</organism>
<evidence type="ECO:0000259" key="3">
    <source>
        <dbReference type="PROSITE" id="PS50089"/>
    </source>
</evidence>
<protein>
    <recommendedName>
        <fullName evidence="3">RING-type domain-containing protein</fullName>
    </recommendedName>
</protein>
<keyword evidence="1" id="KW-0479">Metal-binding</keyword>
<dbReference type="InterPro" id="IPR001841">
    <property type="entry name" value="Znf_RING"/>
</dbReference>
<keyword evidence="5" id="KW-1185">Reference proteome</keyword>
<comment type="caution">
    <text evidence="4">The sequence shown here is derived from an EMBL/GenBank/DDBJ whole genome shotgun (WGS) entry which is preliminary data.</text>
</comment>
<evidence type="ECO:0000256" key="1">
    <source>
        <dbReference type="PROSITE-ProRule" id="PRU00175"/>
    </source>
</evidence>
<dbReference type="Pfam" id="PF13639">
    <property type="entry name" value="zf-RING_2"/>
    <property type="match status" value="1"/>
</dbReference>
<evidence type="ECO:0000313" key="4">
    <source>
        <dbReference type="EMBL" id="KAH7578346.1"/>
    </source>
</evidence>
<keyword evidence="1" id="KW-0862">Zinc</keyword>
<proteinExistence type="predicted"/>
<sequence>MVGSKATSRHHHHQMDGGDVDDDDGGMKPPVSAVSCSICLDVVSDSGGRSRAKLHCGHEFHLDCIGLAFNMKGAMQCPNCRKVEKGQWLYANGSTRSLREKGLQIMVFLGDDLFERGFRA</sequence>
<dbReference type="Gene3D" id="3.30.40.10">
    <property type="entry name" value="Zinc/RING finger domain, C3HC4 (zinc finger)"/>
    <property type="match status" value="1"/>
</dbReference>
<dbReference type="EMBL" id="JAFEMO010000001">
    <property type="protein sequence ID" value="KAH7578346.1"/>
    <property type="molecule type" value="Genomic_DNA"/>
</dbReference>
<dbReference type="SUPFAM" id="SSF57850">
    <property type="entry name" value="RING/U-box"/>
    <property type="match status" value="1"/>
</dbReference>
<dbReference type="PANTHER" id="PTHR46798:SF5">
    <property type="entry name" value="E3 UBIQUITIN-PROTEIN LIGASE RFI2"/>
    <property type="match status" value="1"/>
</dbReference>
<evidence type="ECO:0000313" key="5">
    <source>
        <dbReference type="Proteomes" id="UP000827721"/>
    </source>
</evidence>
<dbReference type="SMART" id="SM00184">
    <property type="entry name" value="RING"/>
    <property type="match status" value="1"/>
</dbReference>
<dbReference type="InterPro" id="IPR013083">
    <property type="entry name" value="Znf_RING/FYVE/PHD"/>
</dbReference>
<dbReference type="PANTHER" id="PTHR46798">
    <property type="entry name" value="OS09G0511500 PROTEIN"/>
    <property type="match status" value="1"/>
</dbReference>
<accession>A0ABQ8INT9</accession>
<dbReference type="PROSITE" id="PS50089">
    <property type="entry name" value="ZF_RING_2"/>
    <property type="match status" value="1"/>
</dbReference>
<gene>
    <name evidence="4" type="ORF">JRO89_XS01G0371100</name>
</gene>
<evidence type="ECO:0000256" key="2">
    <source>
        <dbReference type="SAM" id="MobiDB-lite"/>
    </source>
</evidence>
<feature type="domain" description="RING-type" evidence="3">
    <location>
        <begin position="36"/>
        <end position="81"/>
    </location>
</feature>
<dbReference type="InterPro" id="IPR044274">
    <property type="entry name" value="RFI2"/>
</dbReference>
<feature type="region of interest" description="Disordered" evidence="2">
    <location>
        <begin position="1"/>
        <end position="29"/>
    </location>
</feature>
<name>A0ABQ8INT9_9ROSI</name>
<dbReference type="Proteomes" id="UP000827721">
    <property type="component" value="Unassembled WGS sequence"/>
</dbReference>